<keyword evidence="2" id="KW-0326">Glycosidase</keyword>
<dbReference type="InterPro" id="IPR036452">
    <property type="entry name" value="Ribo_hydro-like"/>
</dbReference>
<dbReference type="InterPro" id="IPR023186">
    <property type="entry name" value="IUNH"/>
</dbReference>
<reference evidence="4" key="1">
    <citation type="journal article" date="2024" name="Syst. Appl. Microbiol.">
        <title>First single-strain enrichments of Electrothrix cable bacteria, description of E. aestuarii sp. nov. and E. rattekaaiensis sp. nov., and proposal of a cable bacteria taxonomy following the rules of the SeqCode.</title>
        <authorList>
            <person name="Plum-Jensen L.E."/>
            <person name="Schramm A."/>
            <person name="Marshall I.P.G."/>
        </authorList>
    </citation>
    <scope>NUCLEOTIDE SEQUENCE</scope>
    <source>
        <strain evidence="4">Rat1</strain>
    </source>
</reference>
<keyword evidence="1 4" id="KW-0378">Hydrolase</keyword>
<feature type="domain" description="Inosine/uridine-preferring nucleoside hydrolase" evidence="3">
    <location>
        <begin position="4"/>
        <end position="288"/>
    </location>
</feature>
<evidence type="ECO:0000256" key="2">
    <source>
        <dbReference type="ARBA" id="ARBA00023295"/>
    </source>
</evidence>
<name>A0AAU8LZ31_9BACT</name>
<dbReference type="InterPro" id="IPR001910">
    <property type="entry name" value="Inosine/uridine_hydrolase_dom"/>
</dbReference>
<dbReference type="GO" id="GO:0008477">
    <property type="term" value="F:purine nucleosidase activity"/>
    <property type="evidence" value="ECO:0007669"/>
    <property type="project" value="TreeGrafter"/>
</dbReference>
<dbReference type="EMBL" id="CP159373">
    <property type="protein sequence ID" value="XCN74830.1"/>
    <property type="molecule type" value="Genomic_DNA"/>
</dbReference>
<dbReference type="GO" id="GO:0006152">
    <property type="term" value="P:purine nucleoside catabolic process"/>
    <property type="evidence" value="ECO:0007669"/>
    <property type="project" value="TreeGrafter"/>
</dbReference>
<sequence length="295" mass="33098">MEKILLDTDIGTDIDDAICLAYLLAHPACELMGISTVSGEPEKRAMIASALCKIAGQDIPIFPGLAHPMLSPIMQDEAQQAEALAHWPHEQTFPRNKAIPFLMETIHEHPGEITLLGIGAMTNIATLFTLDPEIPSLLKGLVLMCGLFQRRLGRLDPLEWNARQDPYATAIVYNHQVAVHRSIGADVTHDIRMGKQEVMDRFAQHDLLRPVLDFARIWFEDRDEVIFHDPLAAATIFDERICGLEQGSVEVELQSSRLLGYTHWLPEPFAYPGQHQIATSADKELFFDTFFSTFV</sequence>
<evidence type="ECO:0000313" key="4">
    <source>
        <dbReference type="EMBL" id="XCN74830.1"/>
    </source>
</evidence>
<dbReference type="KEGG" id="eaj:Q3M24_08840"/>
<reference evidence="4" key="2">
    <citation type="submission" date="2024-06" db="EMBL/GenBank/DDBJ databases">
        <authorList>
            <person name="Plum-Jensen L.E."/>
            <person name="Schramm A."/>
            <person name="Marshall I.P.G."/>
        </authorList>
    </citation>
    <scope>NUCLEOTIDE SEQUENCE</scope>
    <source>
        <strain evidence="4">Rat1</strain>
    </source>
</reference>
<accession>A0AAU8LZ31</accession>
<dbReference type="PANTHER" id="PTHR12304">
    <property type="entry name" value="INOSINE-URIDINE PREFERRING NUCLEOSIDE HYDROLASE"/>
    <property type="match status" value="1"/>
</dbReference>
<dbReference type="PANTHER" id="PTHR12304:SF4">
    <property type="entry name" value="URIDINE NUCLEOSIDASE"/>
    <property type="match status" value="1"/>
</dbReference>
<evidence type="ECO:0000256" key="1">
    <source>
        <dbReference type="ARBA" id="ARBA00022801"/>
    </source>
</evidence>
<evidence type="ECO:0000259" key="3">
    <source>
        <dbReference type="Pfam" id="PF01156"/>
    </source>
</evidence>
<gene>
    <name evidence="4" type="ORF">Q3M24_08840</name>
</gene>
<proteinExistence type="predicted"/>
<dbReference type="Gene3D" id="3.90.245.10">
    <property type="entry name" value="Ribonucleoside hydrolase-like"/>
    <property type="match status" value="1"/>
</dbReference>
<dbReference type="SUPFAM" id="SSF53590">
    <property type="entry name" value="Nucleoside hydrolase"/>
    <property type="match status" value="1"/>
</dbReference>
<dbReference type="GO" id="GO:0005829">
    <property type="term" value="C:cytosol"/>
    <property type="evidence" value="ECO:0007669"/>
    <property type="project" value="TreeGrafter"/>
</dbReference>
<organism evidence="4">
    <name type="scientific">Candidatus Electrothrix aestuarii</name>
    <dbReference type="NCBI Taxonomy" id="3062594"/>
    <lineage>
        <taxon>Bacteria</taxon>
        <taxon>Pseudomonadati</taxon>
        <taxon>Thermodesulfobacteriota</taxon>
        <taxon>Desulfobulbia</taxon>
        <taxon>Desulfobulbales</taxon>
        <taxon>Desulfobulbaceae</taxon>
        <taxon>Candidatus Electrothrix</taxon>
    </lineage>
</organism>
<dbReference type="AlphaFoldDB" id="A0AAU8LZ31"/>
<dbReference type="Pfam" id="PF01156">
    <property type="entry name" value="IU_nuc_hydro"/>
    <property type="match status" value="1"/>
</dbReference>
<protein>
    <submittedName>
        <fullName evidence="4">Nucleoside hydrolase</fullName>
    </submittedName>
</protein>